<accession>A0A9W4WLP6</accession>
<keyword evidence="3" id="KW-0687">Ribonucleoprotein</keyword>
<dbReference type="PANTHER" id="PTHR21569">
    <property type="entry name" value="RIBOSOMAL PROTEIN S9"/>
    <property type="match status" value="1"/>
</dbReference>
<keyword evidence="7" id="KW-1185">Reference proteome</keyword>
<evidence type="ECO:0000256" key="5">
    <source>
        <dbReference type="ARBA" id="ARBA00042623"/>
    </source>
</evidence>
<dbReference type="SUPFAM" id="SSF54211">
    <property type="entry name" value="Ribosomal protein S5 domain 2-like"/>
    <property type="match status" value="1"/>
</dbReference>
<dbReference type="PANTHER" id="PTHR21569:SF1">
    <property type="entry name" value="SMALL RIBOSOMAL SUBUNIT PROTEIN US9M"/>
    <property type="match status" value="1"/>
</dbReference>
<dbReference type="OrthoDB" id="10254627at2759"/>
<organism evidence="6 7">
    <name type="scientific">Funneliformis geosporum</name>
    <dbReference type="NCBI Taxonomy" id="1117311"/>
    <lineage>
        <taxon>Eukaryota</taxon>
        <taxon>Fungi</taxon>
        <taxon>Fungi incertae sedis</taxon>
        <taxon>Mucoromycota</taxon>
        <taxon>Glomeromycotina</taxon>
        <taxon>Glomeromycetes</taxon>
        <taxon>Glomerales</taxon>
        <taxon>Glomeraceae</taxon>
        <taxon>Funneliformis</taxon>
    </lineage>
</organism>
<evidence type="ECO:0000313" key="6">
    <source>
        <dbReference type="EMBL" id="CAI2170829.1"/>
    </source>
</evidence>
<proteinExistence type="inferred from homology"/>
<name>A0A9W4WLP6_9GLOM</name>
<dbReference type="InterPro" id="IPR000754">
    <property type="entry name" value="Ribosomal_uS9"/>
</dbReference>
<dbReference type="GO" id="GO:0005763">
    <property type="term" value="C:mitochondrial small ribosomal subunit"/>
    <property type="evidence" value="ECO:0007669"/>
    <property type="project" value="TreeGrafter"/>
</dbReference>
<keyword evidence="2" id="KW-0689">Ribosomal protein</keyword>
<evidence type="ECO:0000256" key="2">
    <source>
        <dbReference type="ARBA" id="ARBA00022980"/>
    </source>
</evidence>
<gene>
    <name evidence="6" type="ORF">FWILDA_LOCUS4774</name>
</gene>
<dbReference type="AlphaFoldDB" id="A0A9W4WLP6"/>
<protein>
    <recommendedName>
        <fullName evidence="4">Small ribosomal subunit protein uS9m</fullName>
    </recommendedName>
    <alternativeName>
        <fullName evidence="5">37S ribosomal protein S9, mitochondrial</fullName>
    </alternativeName>
</protein>
<dbReference type="InterPro" id="IPR014721">
    <property type="entry name" value="Ribsml_uS5_D2-typ_fold_subgr"/>
</dbReference>
<dbReference type="EMBL" id="CAMKVN010000747">
    <property type="protein sequence ID" value="CAI2170829.1"/>
    <property type="molecule type" value="Genomic_DNA"/>
</dbReference>
<evidence type="ECO:0000313" key="7">
    <source>
        <dbReference type="Proteomes" id="UP001153678"/>
    </source>
</evidence>
<reference evidence="6" key="1">
    <citation type="submission" date="2022-08" db="EMBL/GenBank/DDBJ databases">
        <authorList>
            <person name="Kallberg Y."/>
            <person name="Tangrot J."/>
            <person name="Rosling A."/>
        </authorList>
    </citation>
    <scope>NUCLEOTIDE SEQUENCE</scope>
    <source>
        <strain evidence="6">Wild A</strain>
    </source>
</reference>
<evidence type="ECO:0000256" key="3">
    <source>
        <dbReference type="ARBA" id="ARBA00023274"/>
    </source>
</evidence>
<dbReference type="InterPro" id="IPR023035">
    <property type="entry name" value="Ribosomal_uS9_bac/plastid"/>
</dbReference>
<dbReference type="Proteomes" id="UP001153678">
    <property type="component" value="Unassembled WGS sequence"/>
</dbReference>
<dbReference type="GO" id="GO:0003735">
    <property type="term" value="F:structural constituent of ribosome"/>
    <property type="evidence" value="ECO:0007669"/>
    <property type="project" value="InterPro"/>
</dbReference>
<evidence type="ECO:0000256" key="4">
    <source>
        <dbReference type="ARBA" id="ARBA00039318"/>
    </source>
</evidence>
<dbReference type="Gene3D" id="3.30.230.10">
    <property type="match status" value="1"/>
</dbReference>
<dbReference type="Pfam" id="PF00380">
    <property type="entry name" value="Ribosomal_S9"/>
    <property type="match status" value="1"/>
</dbReference>
<dbReference type="InterPro" id="IPR020568">
    <property type="entry name" value="Ribosomal_Su5_D2-typ_SF"/>
</dbReference>
<dbReference type="GO" id="GO:0006412">
    <property type="term" value="P:translation"/>
    <property type="evidence" value="ECO:0007669"/>
    <property type="project" value="InterPro"/>
</dbReference>
<evidence type="ECO:0000256" key="1">
    <source>
        <dbReference type="ARBA" id="ARBA00005251"/>
    </source>
</evidence>
<sequence length="314" mass="35932">MSKLRFAYNLGRALGNNLKSQCSRTTFKPCSGNPNPIFSFVILRSFSTGKTQQNIRLNKYESIDNFSKVERPASISYFSAKPTYNDFIIQLDDLLHKHRTTPTKLIDKNAPPTLWVLKQHLDEKLGLHLKTNQYRTITRKLHRLDKIMSEFAPELHNFLELFRRYDPEKEKKDIEAMKTVDCYGRALAIGRRKEASAQVWVVEGDGHVLVNGISVADYFPLLKDRESILYPFQVTGLLGKYNVWTKVKGGGPTGLLYKGQAGAIAHGITKALIIHNSDLKPILREAKLVTRDTRVVERKKPGLAKARKRYTWYI</sequence>
<comment type="caution">
    <text evidence="6">The sequence shown here is derived from an EMBL/GenBank/DDBJ whole genome shotgun (WGS) entry which is preliminary data.</text>
</comment>
<dbReference type="NCBIfam" id="NF001099">
    <property type="entry name" value="PRK00132.1"/>
    <property type="match status" value="1"/>
</dbReference>
<comment type="similarity">
    <text evidence="1">Belongs to the universal ribosomal protein uS9 family.</text>
</comment>
<dbReference type="GO" id="GO:0003723">
    <property type="term" value="F:RNA binding"/>
    <property type="evidence" value="ECO:0007669"/>
    <property type="project" value="TreeGrafter"/>
</dbReference>